<dbReference type="InterPro" id="IPR011989">
    <property type="entry name" value="ARM-like"/>
</dbReference>
<dbReference type="Pfam" id="PF13435">
    <property type="entry name" value="Cytochrome_C554"/>
    <property type="match status" value="2"/>
</dbReference>
<dbReference type="SUPFAM" id="SSF48452">
    <property type="entry name" value="TPR-like"/>
    <property type="match status" value="1"/>
</dbReference>
<keyword evidence="1" id="KW-0732">Signal</keyword>
<feature type="domain" description="Cytochrome c-552/4" evidence="4">
    <location>
        <begin position="215"/>
        <end position="254"/>
    </location>
</feature>
<dbReference type="InterPro" id="IPR019734">
    <property type="entry name" value="TPR_rpt"/>
</dbReference>
<dbReference type="Gene3D" id="1.25.40.10">
    <property type="entry name" value="Tetratricopeptide repeat domain"/>
    <property type="match status" value="1"/>
</dbReference>
<sequence length="810" mass="86557">MGKKQRRDRTKANVAAPPETPGTGDGPVARRFPWLVVVLVLLATAIAAWFAWRAMRDTAPTTAAVTPPASVADAHYVGADTCAGCHAPETEAWKTSQHARAMQHADAGTVLGDFNDASFEHNGVSSRFFRKGEEFWVTTDGPDGTLQDFQVAYTFGVEPLQQYLIAFPDGRLQALGIAWDSRPADAGGQRWFHLYPDEAIAHDDPLHWTGRDQNWNFMCADCHSTDLRRNYDATDDRYATTWQDINVACESCHGPASQHVAWAQGGADAAVAHKGLSIRLDARDIGTWVAVAGTGNVRRSEPLAHHAETETCAVCHSRRASISTTPGPTGELLDTHLPSLLTAGLYFDDGQQRDEVFIHGSFLQSKMHAAGVTCSDCHDPHTAKLRFEGNANCTQCHAPSTFDTPAHHRHSPVPAATLGERPGDGTQCVDCHMPERTYMVVDPRRDHSFRIPRPDLSVAIGTPNACQACHAGQGDAWAAAALERWHGPPKPGFQHWAPAFHAARSGGADAAQQLQALFDDPTVPPIVRATALEELRRFPGRGLLAAIDAGLRDDSALVRLAAVEALTEAPPEAALGALQVADDPRLAVRATAGLVLAAAPADRVPTARRTAVAGAIEDYLATQRATLERPEANLNLGVFHGRAGNAAGAELAYREAMRRDPAFVPARANLADLLRATGRDGEAGQVLEEGLALAPDDPALLHALGLQRVRGGQTGAAIDLLARAAHAAPGNARYAYVHAVAVHSQSGAAAAIPLLDRALDVAPNDPELLFARTSYALETGDTAAARRHAERFRAAAPDDPRSAQLAQVLD</sequence>
<dbReference type="EMBL" id="JACHTE010000001">
    <property type="protein sequence ID" value="MBB1087242.1"/>
    <property type="molecule type" value="Genomic_DNA"/>
</dbReference>
<dbReference type="RefSeq" id="WP_182668015.1">
    <property type="nucleotide sequence ID" value="NZ_JACHTE010000001.1"/>
</dbReference>
<evidence type="ECO:0000256" key="3">
    <source>
        <dbReference type="SAM" id="Phobius"/>
    </source>
</evidence>
<dbReference type="Pfam" id="PF14559">
    <property type="entry name" value="TPR_19"/>
    <property type="match status" value="1"/>
</dbReference>
<organism evidence="5 6">
    <name type="scientific">Marilutibacter penaei</name>
    <dbReference type="NCBI Taxonomy" id="2759900"/>
    <lineage>
        <taxon>Bacteria</taxon>
        <taxon>Pseudomonadati</taxon>
        <taxon>Pseudomonadota</taxon>
        <taxon>Gammaproteobacteria</taxon>
        <taxon>Lysobacterales</taxon>
        <taxon>Lysobacteraceae</taxon>
        <taxon>Marilutibacter</taxon>
    </lineage>
</organism>
<dbReference type="Gene3D" id="1.10.1130.10">
    <property type="entry name" value="Flavocytochrome C3, Chain A"/>
    <property type="match status" value="2"/>
</dbReference>
<dbReference type="InterPro" id="IPR023155">
    <property type="entry name" value="Cyt_c-552/4"/>
</dbReference>
<gene>
    <name evidence="5" type="ORF">H4F99_01930</name>
</gene>
<dbReference type="PANTHER" id="PTHR35038:SF8">
    <property type="entry name" value="C-TYPE POLYHEME CYTOCHROME OMCC"/>
    <property type="match status" value="1"/>
</dbReference>
<evidence type="ECO:0000256" key="1">
    <source>
        <dbReference type="ARBA" id="ARBA00022729"/>
    </source>
</evidence>
<keyword evidence="3" id="KW-1133">Transmembrane helix</keyword>
<reference evidence="5 6" key="1">
    <citation type="submission" date="2020-07" db="EMBL/GenBank/DDBJ databases">
        <authorList>
            <person name="Xu S."/>
            <person name="Li A."/>
        </authorList>
    </citation>
    <scope>NUCLEOTIDE SEQUENCE [LARGE SCALE GENOMIC DNA]</scope>
    <source>
        <strain evidence="5 6">SG-8</strain>
    </source>
</reference>
<evidence type="ECO:0000256" key="2">
    <source>
        <dbReference type="SAM" id="MobiDB-lite"/>
    </source>
</evidence>
<keyword evidence="3" id="KW-0812">Transmembrane</keyword>
<dbReference type="Proteomes" id="UP000552587">
    <property type="component" value="Unassembled WGS sequence"/>
</dbReference>
<evidence type="ECO:0000313" key="5">
    <source>
        <dbReference type="EMBL" id="MBB1087242.1"/>
    </source>
</evidence>
<feature type="domain" description="Cytochrome c-552/4" evidence="4">
    <location>
        <begin position="81"/>
        <end position="106"/>
    </location>
</feature>
<dbReference type="InterPro" id="IPR051829">
    <property type="entry name" value="Multiheme_Cytochr_ET"/>
</dbReference>
<accession>A0A7W3YDP4</accession>
<dbReference type="AlphaFoldDB" id="A0A7W3YDP4"/>
<dbReference type="GO" id="GO:0016491">
    <property type="term" value="F:oxidoreductase activity"/>
    <property type="evidence" value="ECO:0007669"/>
    <property type="project" value="TreeGrafter"/>
</dbReference>
<dbReference type="SUPFAM" id="SSF48695">
    <property type="entry name" value="Multiheme cytochromes"/>
    <property type="match status" value="1"/>
</dbReference>
<feature type="transmembrane region" description="Helical" evidence="3">
    <location>
        <begin position="32"/>
        <end position="52"/>
    </location>
</feature>
<keyword evidence="3" id="KW-0472">Membrane</keyword>
<feature type="region of interest" description="Disordered" evidence="2">
    <location>
        <begin position="1"/>
        <end position="27"/>
    </location>
</feature>
<comment type="caution">
    <text evidence="5">The sequence shown here is derived from an EMBL/GenBank/DDBJ whole genome shotgun (WGS) entry which is preliminary data.</text>
</comment>
<dbReference type="Gene3D" id="1.25.10.10">
    <property type="entry name" value="Leucine-rich Repeat Variant"/>
    <property type="match status" value="1"/>
</dbReference>
<dbReference type="PANTHER" id="PTHR35038">
    <property type="entry name" value="DISSIMILATORY SULFITE REDUCTASE SIRA"/>
    <property type="match status" value="1"/>
</dbReference>
<evidence type="ECO:0000259" key="4">
    <source>
        <dbReference type="Pfam" id="PF13435"/>
    </source>
</evidence>
<evidence type="ECO:0000313" key="6">
    <source>
        <dbReference type="Proteomes" id="UP000552587"/>
    </source>
</evidence>
<protein>
    <submittedName>
        <fullName evidence="5">Cytochrome C</fullName>
    </submittedName>
</protein>
<dbReference type="InterPro" id="IPR036280">
    <property type="entry name" value="Multihaem_cyt_sf"/>
</dbReference>
<keyword evidence="6" id="KW-1185">Reference proteome</keyword>
<dbReference type="InterPro" id="IPR011990">
    <property type="entry name" value="TPR-like_helical_dom_sf"/>
</dbReference>
<name>A0A7W3YDP4_9GAMM</name>
<proteinExistence type="predicted"/>
<dbReference type="SMART" id="SM00028">
    <property type="entry name" value="TPR"/>
    <property type="match status" value="3"/>
</dbReference>